<organism evidence="2 3">
    <name type="scientific">Aphanomyces invadans</name>
    <dbReference type="NCBI Taxonomy" id="157072"/>
    <lineage>
        <taxon>Eukaryota</taxon>
        <taxon>Sar</taxon>
        <taxon>Stramenopiles</taxon>
        <taxon>Oomycota</taxon>
        <taxon>Saprolegniomycetes</taxon>
        <taxon>Saprolegniales</taxon>
        <taxon>Verrucalvaceae</taxon>
        <taxon>Aphanomyces</taxon>
    </lineage>
</organism>
<evidence type="ECO:0000313" key="3">
    <source>
        <dbReference type="Proteomes" id="UP000285060"/>
    </source>
</evidence>
<evidence type="ECO:0000259" key="1">
    <source>
        <dbReference type="Pfam" id="PF03184"/>
    </source>
</evidence>
<feature type="domain" description="DDE-1" evidence="1">
    <location>
        <begin position="1"/>
        <end position="130"/>
    </location>
</feature>
<dbReference type="EMBL" id="QUSY01003785">
    <property type="protein sequence ID" value="RHY16226.1"/>
    <property type="molecule type" value="Genomic_DNA"/>
</dbReference>
<protein>
    <recommendedName>
        <fullName evidence="1">DDE-1 domain-containing protein</fullName>
    </recommendedName>
</protein>
<comment type="caution">
    <text evidence="2">The sequence shown here is derived from an EMBL/GenBank/DDBJ whole genome shotgun (WGS) entry which is preliminary data.</text>
</comment>
<dbReference type="AlphaFoldDB" id="A0A418AFC3"/>
<reference evidence="2 3" key="1">
    <citation type="submission" date="2018-08" db="EMBL/GenBank/DDBJ databases">
        <title>Aphanomyces genome sequencing and annotation.</title>
        <authorList>
            <person name="Minardi D."/>
            <person name="Oidtmann B."/>
            <person name="Van Der Giezen M."/>
            <person name="Studholme D.J."/>
        </authorList>
    </citation>
    <scope>NUCLEOTIDE SEQUENCE [LARGE SCALE GENOMIC DNA]</scope>
    <source>
        <strain evidence="2 3">NJM0002</strain>
    </source>
</reference>
<proteinExistence type="predicted"/>
<accession>A0A418AFC3</accession>
<evidence type="ECO:0000313" key="2">
    <source>
        <dbReference type="EMBL" id="RHY16226.1"/>
    </source>
</evidence>
<sequence>MTQYIFVLYLTWVNKMFPDKRILLVVDRSTTHYGKLVSDWLTDHHSSASTGKVFVEYISEGMTSVQQVCDIAINKPLKELIKKEYFNFRFDALQEKTAAELAGCTLTVPREDLIGMIESAVDAINLENQRRRWIARTFALCGQDPWSEDDSLFVQHLSSLEINAVYGHMKTANEQLKLL</sequence>
<name>A0A418AFC3_9STRA</name>
<gene>
    <name evidence="2" type="ORF">DYB32_010666</name>
</gene>
<dbReference type="Pfam" id="PF03184">
    <property type="entry name" value="DDE_1"/>
    <property type="match status" value="1"/>
</dbReference>
<dbReference type="GO" id="GO:0003676">
    <property type="term" value="F:nucleic acid binding"/>
    <property type="evidence" value="ECO:0007669"/>
    <property type="project" value="InterPro"/>
</dbReference>
<keyword evidence="3" id="KW-1185">Reference proteome</keyword>
<dbReference type="Proteomes" id="UP000285060">
    <property type="component" value="Unassembled WGS sequence"/>
</dbReference>
<dbReference type="InterPro" id="IPR004875">
    <property type="entry name" value="DDE_SF_endonuclease_dom"/>
</dbReference>